<dbReference type="GO" id="GO:0016829">
    <property type="term" value="F:lyase activity"/>
    <property type="evidence" value="ECO:0007669"/>
    <property type="project" value="InterPro"/>
</dbReference>
<dbReference type="InterPro" id="IPR052342">
    <property type="entry name" value="MCH/BMMD"/>
</dbReference>
<protein>
    <submittedName>
        <fullName evidence="1">MaoC family dehydratase</fullName>
    </submittedName>
</protein>
<dbReference type="EMBL" id="VDUZ01000054">
    <property type="protein sequence ID" value="TXL70767.1"/>
    <property type="molecule type" value="Genomic_DNA"/>
</dbReference>
<dbReference type="AlphaFoldDB" id="A0A5C8PAG7"/>
<dbReference type="OrthoDB" id="9796589at2"/>
<proteinExistence type="predicted"/>
<dbReference type="Gene3D" id="3.10.129.10">
    <property type="entry name" value="Hotdog Thioesterase"/>
    <property type="match status" value="1"/>
</dbReference>
<sequence>MRERRLRSPIVTKTNTGNFFEDFRIGQELVHATPRTVTSGDVALYTALYGTRFAVQSSDAFAQALGLPRAPVDDLLVFHIVFGKTVPDISLNAVANLGYAECRFGTPVYPGDTLSTRSTVIGLRENSNRESGVVHVRSTGHNQHGDVVLDYVRWVMVRKRDSKAEIPVAVTPKLAPSVSAADLSVPAGLSLAAYDTALAGASHRWGDYAAGERIDHVDGMTIEEAEHMLATRLYQNTAKVHFDQRLAAGTRFGRRLIYGGHIISLARALSFNGLANAFRIAAINAGSHTNPTLAGDTIYAWSEVKEKAEIARRDDIGALRLRTVAVKNTTPAAFPDKAADGKADPSVVLDLDYWVLMPR</sequence>
<dbReference type="InterPro" id="IPR048274">
    <property type="entry name" value="MC_hydratase"/>
</dbReference>
<dbReference type="PIRSF" id="PIRSF021494">
    <property type="entry name" value="Rv0216_prd"/>
    <property type="match status" value="1"/>
</dbReference>
<accession>A0A5C8PAG7</accession>
<organism evidence="1 2">
    <name type="scientific">Vineibacter terrae</name>
    <dbReference type="NCBI Taxonomy" id="2586908"/>
    <lineage>
        <taxon>Bacteria</taxon>
        <taxon>Pseudomonadati</taxon>
        <taxon>Pseudomonadota</taxon>
        <taxon>Alphaproteobacteria</taxon>
        <taxon>Hyphomicrobiales</taxon>
        <taxon>Vineibacter</taxon>
    </lineage>
</organism>
<evidence type="ECO:0000313" key="2">
    <source>
        <dbReference type="Proteomes" id="UP000321638"/>
    </source>
</evidence>
<reference evidence="1 2" key="1">
    <citation type="submission" date="2019-06" db="EMBL/GenBank/DDBJ databases">
        <title>New taxonomy in bacterial strain CC-CFT640, isolated from vineyard.</title>
        <authorList>
            <person name="Lin S.-Y."/>
            <person name="Tsai C.-F."/>
            <person name="Young C.-C."/>
        </authorList>
    </citation>
    <scope>NUCLEOTIDE SEQUENCE [LARGE SCALE GENOMIC DNA]</scope>
    <source>
        <strain evidence="1 2">CC-CFT640</strain>
    </source>
</reference>
<keyword evidence="2" id="KW-1185">Reference proteome</keyword>
<dbReference type="PANTHER" id="PTHR43664">
    <property type="entry name" value="MONOAMINE OXIDASE-RELATED"/>
    <property type="match status" value="1"/>
</dbReference>
<name>A0A5C8PAG7_9HYPH</name>
<gene>
    <name evidence="1" type="ORF">FHP25_33270</name>
</gene>
<dbReference type="Proteomes" id="UP000321638">
    <property type="component" value="Unassembled WGS sequence"/>
</dbReference>
<dbReference type="PANTHER" id="PTHR43664:SF1">
    <property type="entry name" value="BETA-METHYLMALYL-COA DEHYDRATASE"/>
    <property type="match status" value="1"/>
</dbReference>
<dbReference type="Pfam" id="PF19315">
    <property type="entry name" value="MC_hydratase"/>
    <property type="match status" value="1"/>
</dbReference>
<dbReference type="InterPro" id="IPR029069">
    <property type="entry name" value="HotDog_dom_sf"/>
</dbReference>
<dbReference type="SUPFAM" id="SSF54637">
    <property type="entry name" value="Thioesterase/thiol ester dehydrase-isomerase"/>
    <property type="match status" value="2"/>
</dbReference>
<dbReference type="CDD" id="cd03451">
    <property type="entry name" value="FkbR2"/>
    <property type="match status" value="2"/>
</dbReference>
<evidence type="ECO:0000313" key="1">
    <source>
        <dbReference type="EMBL" id="TXL70767.1"/>
    </source>
</evidence>
<dbReference type="InterPro" id="IPR016790">
    <property type="entry name" value="Thiol_ester_hydratase_Rv0216"/>
</dbReference>
<comment type="caution">
    <text evidence="1">The sequence shown here is derived from an EMBL/GenBank/DDBJ whole genome shotgun (WGS) entry which is preliminary data.</text>
</comment>